<accession>A0ABT9M6J7</accession>
<comment type="caution">
    <text evidence="1">The sequence shown here is derived from an EMBL/GenBank/DDBJ whole genome shotgun (WGS) entry which is preliminary data.</text>
</comment>
<protein>
    <submittedName>
        <fullName evidence="1">Uncharacterized protein</fullName>
    </submittedName>
</protein>
<dbReference type="Proteomes" id="UP001223886">
    <property type="component" value="Unassembled WGS sequence"/>
</dbReference>
<evidence type="ECO:0000313" key="2">
    <source>
        <dbReference type="Proteomes" id="UP001223886"/>
    </source>
</evidence>
<organism evidence="1 2">
    <name type="scientific">Thermoanaerobacter pentosaceus</name>
    <dbReference type="NCBI Taxonomy" id="694059"/>
    <lineage>
        <taxon>Bacteria</taxon>
        <taxon>Bacillati</taxon>
        <taxon>Bacillota</taxon>
        <taxon>Clostridia</taxon>
        <taxon>Thermoanaerobacterales</taxon>
        <taxon>Thermoanaerobacteraceae</taxon>
        <taxon>Thermoanaerobacter</taxon>
    </lineage>
</organism>
<proteinExistence type="predicted"/>
<reference evidence="1 2" key="1">
    <citation type="submission" date="2023-07" db="EMBL/GenBank/DDBJ databases">
        <title>Genomic Encyclopedia of Type Strains, Phase IV (KMG-IV): sequencing the most valuable type-strain genomes for metagenomic binning, comparative biology and taxonomic classification.</title>
        <authorList>
            <person name="Goeker M."/>
        </authorList>
    </citation>
    <scope>NUCLEOTIDE SEQUENCE [LARGE SCALE GENOMIC DNA]</scope>
    <source>
        <strain evidence="1 2">DSM 25963</strain>
    </source>
</reference>
<evidence type="ECO:0000313" key="1">
    <source>
        <dbReference type="EMBL" id="MDP9751755.1"/>
    </source>
</evidence>
<sequence length="43" mass="4946">MGRRLAGLELKAFPNPYYQRSFAMPIKFGNVIPWYVALDSVMP</sequence>
<name>A0ABT9M6J7_9THEO</name>
<keyword evidence="2" id="KW-1185">Reference proteome</keyword>
<gene>
    <name evidence="1" type="ORF">J2S24_002273</name>
</gene>
<dbReference type="EMBL" id="JAURUP010000032">
    <property type="protein sequence ID" value="MDP9751755.1"/>
    <property type="molecule type" value="Genomic_DNA"/>
</dbReference>